<dbReference type="GeneID" id="8825876"/>
<dbReference type="HOGENOM" id="CLU_064233_0_0_2"/>
<reference evidence="2 4" key="3">
    <citation type="journal article" date="2014" name="PLoS Genet.">
        <title>Phylogenetically driven sequencing of extremely halophilic archaea reveals strategies for static and dynamic osmo-response.</title>
        <authorList>
            <person name="Becker E.A."/>
            <person name="Seitzer P.M."/>
            <person name="Tritt A."/>
            <person name="Larsen D."/>
            <person name="Krusor M."/>
            <person name="Yao A.I."/>
            <person name="Wu D."/>
            <person name="Madern D."/>
            <person name="Eisen J.A."/>
            <person name="Darling A.E."/>
            <person name="Facciotti M.T."/>
        </authorList>
    </citation>
    <scope>NUCLEOTIDE SEQUENCE [LARGE SCALE GENOMIC DNA]</scope>
    <source>
        <strain evidence="4">ATCC 43099 / DSM 3394 / CCM 3739 / CIP 104546 / IAM 13178 / JCM 8861 / NBRC 102185 / NCIMB 2190 / MS3</strain>
        <strain evidence="2">MS-3</strain>
    </source>
</reference>
<dbReference type="Proteomes" id="UP000011543">
    <property type="component" value="Unassembled WGS sequence"/>
</dbReference>
<reference evidence="1 3" key="2">
    <citation type="journal article" date="2012" name="BMC Genomics">
        <title>A comparative genomics perspective on the genetic content of the alkaliphilic haloarchaeon Natrialba magadii ATCC 43099T.</title>
        <authorList>
            <person name="Siddaramappa S."/>
            <person name="Challacombe J.F."/>
            <person name="Decastro R.E."/>
            <person name="Pfeiffer F."/>
            <person name="Sastre D.E."/>
            <person name="Gimenez M.I."/>
            <person name="Paggi R.A."/>
            <person name="Detter J.C."/>
            <person name="Davenport K.W."/>
            <person name="Goodwin L.A."/>
            <person name="Kyrpides N."/>
            <person name="Tapia R."/>
            <person name="Pitluck S."/>
            <person name="Lucas S."/>
            <person name="Woyke T."/>
            <person name="Maupin-Furlow J.A."/>
        </authorList>
    </citation>
    <scope>NUCLEOTIDE SEQUENCE [LARGE SCALE GENOMIC DNA]</scope>
    <source>
        <strain evidence="1">ATCC 43099</strain>
        <strain evidence="3">ATCC 43099 / DSM 3394 / CCM 3739 / CIP 104546 / IAM 13178 / JCM 8861 / NBRC 102185 / NCIMB 2190 / MS3</strain>
    </source>
</reference>
<gene>
    <name evidence="1" type="ordered locus">Nmag_3016</name>
    <name evidence="2" type="ORF">C500_05318</name>
</gene>
<sequence length="367" mass="41002">MRVLVFANTPAHVHLYRHAVNRLEAAGHDVLVLTREYACTTDLLEFFGLPYRRYGTHETRAPSKPELARELGEQFGRIIWESRRFDPDVVFGRGPYAALAGTVTRTPTVLVLDDEPGDFNHTVSQPFADCIISPAVTRRDLGDDHYTFEGFKECAYLHPDVFTADRAIHEYLAIDPDEPYVLVRFNAMDALHDAGLEGFSRAQRRDLLEHLSEHATVFVSDESGTMDFSDFPARKYDLHPALIHDAMAGADLLVADTGTMVNEAGLLGTPALRFQGTDDHEYGEFAELERAGLAEQFDDYAAVRDRAVELLTTETAAGERWQQRRAEYVGDLVNLTDLIVAVAEARGEVGVLESDVREVLQPRAPVQ</sequence>
<evidence type="ECO:0000313" key="3">
    <source>
        <dbReference type="Proteomes" id="UP000001879"/>
    </source>
</evidence>
<reference evidence="1" key="4">
    <citation type="submission" date="2016-09" db="EMBL/GenBank/DDBJ databases">
        <authorList>
            <person name="Pfeiffer F."/>
        </authorList>
    </citation>
    <scope>NUCLEOTIDE SEQUENCE</scope>
    <source>
        <strain evidence="1">ATCC 43099</strain>
    </source>
</reference>
<dbReference type="Pfam" id="PF04007">
    <property type="entry name" value="DUF354"/>
    <property type="match status" value="1"/>
</dbReference>
<dbReference type="PATRIC" id="fig|547559.17.peg.1020"/>
<proteinExistence type="predicted"/>
<organism evidence="1 3">
    <name type="scientific">Natrialba magadii (strain ATCC 43099 / DSM 3394 / CCM 3739 / CIP 104546 / IAM 13178 / JCM 8861 / NBRC 102185 / NCIMB 2190 / MS3)</name>
    <name type="common">Natronobacterium magadii</name>
    <dbReference type="NCBI Taxonomy" id="547559"/>
    <lineage>
        <taxon>Archaea</taxon>
        <taxon>Methanobacteriati</taxon>
        <taxon>Methanobacteriota</taxon>
        <taxon>Stenosarchaea group</taxon>
        <taxon>Halobacteria</taxon>
        <taxon>Halobacteriales</taxon>
        <taxon>Natrialbaceae</taxon>
        <taxon>Natrialba</taxon>
    </lineage>
</organism>
<evidence type="ECO:0000313" key="1">
    <source>
        <dbReference type="EMBL" id="ADD06568.1"/>
    </source>
</evidence>
<protein>
    <submittedName>
        <fullName evidence="1">DUF354 family protein</fullName>
    </submittedName>
</protein>
<dbReference type="KEGG" id="nmg:Nmag_3016"/>
<evidence type="ECO:0000313" key="4">
    <source>
        <dbReference type="Proteomes" id="UP000011543"/>
    </source>
</evidence>
<dbReference type="OrthoDB" id="185087at2157"/>
<dbReference type="RefSeq" id="WP_004214733.1">
    <property type="nucleotide sequence ID" value="NC_013922.1"/>
</dbReference>
<dbReference type="EMBL" id="CP001932">
    <property type="protein sequence ID" value="ADD06568.1"/>
    <property type="molecule type" value="Genomic_DNA"/>
</dbReference>
<dbReference type="InterPro" id="IPR007152">
    <property type="entry name" value="DUF354"/>
</dbReference>
<accession>D3SR12</accession>
<evidence type="ECO:0000313" key="2">
    <source>
        <dbReference type="EMBL" id="ELY31971.1"/>
    </source>
</evidence>
<dbReference type="STRING" id="547559.Nmag_3016"/>
<dbReference type="PANTHER" id="PTHR39662">
    <property type="entry name" value="DUF354 DOMAIN-CONTAINING PROTEIN-RELATED"/>
    <property type="match status" value="1"/>
</dbReference>
<keyword evidence="3" id="KW-1185">Reference proteome</keyword>
<dbReference type="SUPFAM" id="SSF53756">
    <property type="entry name" value="UDP-Glycosyltransferase/glycogen phosphorylase"/>
    <property type="match status" value="1"/>
</dbReference>
<dbReference type="PaxDb" id="547559-Nmag_3016"/>
<dbReference type="EMBL" id="AOHS01000023">
    <property type="protein sequence ID" value="ELY31971.1"/>
    <property type="molecule type" value="Genomic_DNA"/>
</dbReference>
<dbReference type="AlphaFoldDB" id="D3SR12"/>
<dbReference type="eggNOG" id="arCOG01395">
    <property type="taxonomic scope" value="Archaea"/>
</dbReference>
<reference evidence="3" key="1">
    <citation type="submission" date="2010-02" db="EMBL/GenBank/DDBJ databases">
        <title>Complete sequence of chromosome of Natrialba magadii ATCC 43099.</title>
        <authorList>
            <consortium name="US DOE Joint Genome Institute"/>
            <person name="Lucas S."/>
            <person name="Copeland A."/>
            <person name="Lapidus A."/>
            <person name="Cheng J.-F."/>
            <person name="Bruce D."/>
            <person name="Goodwin L."/>
            <person name="Pitluck S."/>
            <person name="Davenport K."/>
            <person name="Saunders E."/>
            <person name="Detter J.C."/>
            <person name="Han C."/>
            <person name="Tapia R."/>
            <person name="Land M."/>
            <person name="Hauser L."/>
            <person name="Kyrpides N."/>
            <person name="Mikhailova N."/>
            <person name="De Castro R.E."/>
            <person name="Maupin-Furlow J.A."/>
            <person name="Woyke T."/>
        </authorList>
    </citation>
    <scope>NUCLEOTIDE SEQUENCE [LARGE SCALE GENOMIC DNA]</scope>
    <source>
        <strain evidence="3">ATCC 43099 / DSM 3394 / CCM 3739 / CIP 104546 / IAM 13178 / JCM 8861 / NBRC 102185 / NCIMB 2190 / MS3</strain>
    </source>
</reference>
<name>D3SR12_NATMM</name>
<dbReference type="Proteomes" id="UP000001879">
    <property type="component" value="Chromosome"/>
</dbReference>
<dbReference type="PANTHER" id="PTHR39662:SF1">
    <property type="entry name" value="DUF354 DOMAIN-CONTAINING PROTEIN"/>
    <property type="match status" value="1"/>
</dbReference>